<dbReference type="PANTHER" id="PTHR48475:SF1">
    <property type="entry name" value="RNASE H TYPE-1 DOMAIN-CONTAINING PROTEIN"/>
    <property type="match status" value="1"/>
</dbReference>
<dbReference type="OrthoDB" id="2016337at2759"/>
<dbReference type="GO" id="GO:0015074">
    <property type="term" value="P:DNA integration"/>
    <property type="evidence" value="ECO:0007669"/>
    <property type="project" value="InterPro"/>
</dbReference>
<dbReference type="InterPro" id="IPR012337">
    <property type="entry name" value="RNaseH-like_sf"/>
</dbReference>
<organism evidence="2 3">
    <name type="scientific">Mucuna pruriens</name>
    <name type="common">Velvet bean</name>
    <name type="synonym">Dolichos pruriens</name>
    <dbReference type="NCBI Taxonomy" id="157652"/>
    <lineage>
        <taxon>Eukaryota</taxon>
        <taxon>Viridiplantae</taxon>
        <taxon>Streptophyta</taxon>
        <taxon>Embryophyta</taxon>
        <taxon>Tracheophyta</taxon>
        <taxon>Spermatophyta</taxon>
        <taxon>Magnoliopsida</taxon>
        <taxon>eudicotyledons</taxon>
        <taxon>Gunneridae</taxon>
        <taxon>Pentapetalae</taxon>
        <taxon>rosids</taxon>
        <taxon>fabids</taxon>
        <taxon>Fabales</taxon>
        <taxon>Fabaceae</taxon>
        <taxon>Papilionoideae</taxon>
        <taxon>50 kb inversion clade</taxon>
        <taxon>NPAAA clade</taxon>
        <taxon>indigoferoid/millettioid clade</taxon>
        <taxon>Phaseoleae</taxon>
        <taxon>Mucuna</taxon>
    </lineage>
</organism>
<dbReference type="GO" id="GO:0003676">
    <property type="term" value="F:nucleic acid binding"/>
    <property type="evidence" value="ECO:0007669"/>
    <property type="project" value="InterPro"/>
</dbReference>
<dbReference type="AlphaFoldDB" id="A0A371FPT9"/>
<dbReference type="InterPro" id="IPR001584">
    <property type="entry name" value="Integrase_cat-core"/>
</dbReference>
<dbReference type="Gene3D" id="3.30.420.10">
    <property type="entry name" value="Ribonuclease H-like superfamily/Ribonuclease H"/>
    <property type="match status" value="1"/>
</dbReference>
<evidence type="ECO:0000259" key="1">
    <source>
        <dbReference type="PROSITE" id="PS50994"/>
    </source>
</evidence>
<evidence type="ECO:0000313" key="3">
    <source>
        <dbReference type="Proteomes" id="UP000257109"/>
    </source>
</evidence>
<evidence type="ECO:0000313" key="2">
    <source>
        <dbReference type="EMBL" id="RDX80349.1"/>
    </source>
</evidence>
<reference evidence="2" key="1">
    <citation type="submission" date="2018-05" db="EMBL/GenBank/DDBJ databases">
        <title>Draft genome of Mucuna pruriens seed.</title>
        <authorList>
            <person name="Nnadi N.E."/>
            <person name="Vos R."/>
            <person name="Hasami M.H."/>
            <person name="Devisetty U.K."/>
            <person name="Aguiy J.C."/>
        </authorList>
    </citation>
    <scope>NUCLEOTIDE SEQUENCE [LARGE SCALE GENOMIC DNA]</scope>
    <source>
        <strain evidence="2">JCA_2017</strain>
    </source>
</reference>
<dbReference type="PANTHER" id="PTHR48475">
    <property type="entry name" value="RIBONUCLEASE H"/>
    <property type="match status" value="1"/>
</dbReference>
<protein>
    <recommendedName>
        <fullName evidence="1">Integrase catalytic domain-containing protein</fullName>
    </recommendedName>
</protein>
<dbReference type="Proteomes" id="UP000257109">
    <property type="component" value="Unassembled WGS sequence"/>
</dbReference>
<dbReference type="SUPFAM" id="SSF53098">
    <property type="entry name" value="Ribonuclease H-like"/>
    <property type="match status" value="1"/>
</dbReference>
<dbReference type="InterPro" id="IPR036397">
    <property type="entry name" value="RNaseH_sf"/>
</dbReference>
<name>A0A371FPT9_MUCPR</name>
<keyword evidence="3" id="KW-1185">Reference proteome</keyword>
<feature type="non-terminal residue" evidence="2">
    <location>
        <position position="1"/>
    </location>
</feature>
<feature type="domain" description="Integrase catalytic" evidence="1">
    <location>
        <begin position="1"/>
        <end position="84"/>
    </location>
</feature>
<dbReference type="EMBL" id="QJKJ01008248">
    <property type="protein sequence ID" value="RDX80349.1"/>
    <property type="molecule type" value="Genomic_DNA"/>
</dbReference>
<gene>
    <name evidence="2" type="ORF">CR513_39110</name>
</gene>
<dbReference type="PROSITE" id="PS50994">
    <property type="entry name" value="INTEGRASE"/>
    <property type="match status" value="1"/>
</dbReference>
<sequence>MGGGCLVHHYNEPRDIIWRYEPPPHIITNNGTNLNNEAMTELCEQFKIKHHNSMPYRPKMNKAVEVANRNIKKTVQKTMMTYND</sequence>
<comment type="caution">
    <text evidence="2">The sequence shown here is derived from an EMBL/GenBank/DDBJ whole genome shotgun (WGS) entry which is preliminary data.</text>
</comment>
<proteinExistence type="predicted"/>
<accession>A0A371FPT9</accession>